<comment type="catalytic activity">
    <reaction evidence="1">
        <text>S-ubiquitinyl-[E2 ubiquitin-conjugating enzyme]-L-cysteine + [acceptor protein]-L-lysine = [E2 ubiquitin-conjugating enzyme]-L-cysteine + N(6)-ubiquitinyl-[acceptor protein]-L-lysine.</text>
        <dbReference type="EC" id="2.3.2.27"/>
    </reaction>
</comment>
<evidence type="ECO:0000256" key="4">
    <source>
        <dbReference type="ARBA" id="ARBA00022679"/>
    </source>
</evidence>
<dbReference type="Gene3D" id="1.20.930.20">
    <property type="entry name" value="Adaptor protein Cbl, N-terminal domain"/>
    <property type="match status" value="1"/>
</dbReference>
<dbReference type="EC" id="2.3.2.27" evidence="3"/>
<dbReference type="AlphaFoldDB" id="A0A1U7ZQL8"/>
<reference evidence="6" key="1">
    <citation type="submission" date="2025-08" db="UniProtKB">
        <authorList>
            <consortium name="RefSeq"/>
        </authorList>
    </citation>
    <scope>IDENTIFICATION</scope>
</reference>
<dbReference type="PROSITE" id="PS51698">
    <property type="entry name" value="U_BOX"/>
    <property type="match status" value="1"/>
</dbReference>
<dbReference type="SMART" id="SM00504">
    <property type="entry name" value="Ubox"/>
    <property type="match status" value="1"/>
</dbReference>
<dbReference type="SMART" id="SM00185">
    <property type="entry name" value="ARM"/>
    <property type="match status" value="6"/>
</dbReference>
<name>A0A1U7ZQL8_NELNU</name>
<dbReference type="Gene3D" id="1.25.10.10">
    <property type="entry name" value="Leucine-rich Repeat Variant"/>
    <property type="match status" value="3"/>
</dbReference>
<organism evidence="5 6">
    <name type="scientific">Nelumbo nucifera</name>
    <name type="common">Sacred lotus</name>
    <dbReference type="NCBI Taxonomy" id="4432"/>
    <lineage>
        <taxon>Eukaryota</taxon>
        <taxon>Viridiplantae</taxon>
        <taxon>Streptophyta</taxon>
        <taxon>Embryophyta</taxon>
        <taxon>Tracheophyta</taxon>
        <taxon>Spermatophyta</taxon>
        <taxon>Magnoliopsida</taxon>
        <taxon>Proteales</taxon>
        <taxon>Nelumbonaceae</taxon>
        <taxon>Nelumbo</taxon>
    </lineage>
</organism>
<dbReference type="GO" id="GO:0016567">
    <property type="term" value="P:protein ubiquitination"/>
    <property type="evidence" value="ECO:0007669"/>
    <property type="project" value="UniProtKB-UniPathway"/>
</dbReference>
<dbReference type="GO" id="GO:0007166">
    <property type="term" value="P:cell surface receptor signaling pathway"/>
    <property type="evidence" value="ECO:0007669"/>
    <property type="project" value="InterPro"/>
</dbReference>
<dbReference type="GeneID" id="104592711"/>
<evidence type="ECO:0000313" key="5">
    <source>
        <dbReference type="Proteomes" id="UP000189703"/>
    </source>
</evidence>
<dbReference type="SUPFAM" id="SSF57850">
    <property type="entry name" value="RING/U-box"/>
    <property type="match status" value="1"/>
</dbReference>
<evidence type="ECO:0000313" key="6">
    <source>
        <dbReference type="RefSeq" id="XP_010250472.1"/>
    </source>
</evidence>
<keyword evidence="5" id="KW-1185">Reference proteome</keyword>
<proteinExistence type="predicted"/>
<dbReference type="PANTHER" id="PTHR45958">
    <property type="entry name" value="RING-TYPE E3 UBIQUITIN TRANSFERASE"/>
    <property type="match status" value="1"/>
</dbReference>
<accession>A0A1U7ZQL8</accession>
<evidence type="ECO:0000256" key="3">
    <source>
        <dbReference type="ARBA" id="ARBA00012483"/>
    </source>
</evidence>
<dbReference type="SUPFAM" id="SSF48371">
    <property type="entry name" value="ARM repeat"/>
    <property type="match status" value="1"/>
</dbReference>
<comment type="pathway">
    <text evidence="2">Protein modification; protein ubiquitination.</text>
</comment>
<dbReference type="InterPro" id="IPR001841">
    <property type="entry name" value="Znf_RING"/>
</dbReference>
<dbReference type="InterPro" id="IPR000225">
    <property type="entry name" value="Armadillo"/>
</dbReference>
<dbReference type="Pfam" id="PF04564">
    <property type="entry name" value="U-box"/>
    <property type="match status" value="1"/>
</dbReference>
<dbReference type="RefSeq" id="XP_010250472.1">
    <property type="nucleotide sequence ID" value="XM_010252170.2"/>
</dbReference>
<dbReference type="OrthoDB" id="26899at2759"/>
<dbReference type="InterPro" id="IPR036537">
    <property type="entry name" value="Adaptor_Cbl_N_dom_sf"/>
</dbReference>
<dbReference type="PROSITE" id="PS50089">
    <property type="entry name" value="ZF_RING_2"/>
    <property type="match status" value="1"/>
</dbReference>
<evidence type="ECO:0000256" key="1">
    <source>
        <dbReference type="ARBA" id="ARBA00000900"/>
    </source>
</evidence>
<dbReference type="Gene3D" id="3.30.40.10">
    <property type="entry name" value="Zinc/RING finger domain, C3HC4 (zinc finger)"/>
    <property type="match status" value="1"/>
</dbReference>
<dbReference type="InterPro" id="IPR003613">
    <property type="entry name" value="Ubox_domain"/>
</dbReference>
<evidence type="ECO:0000256" key="2">
    <source>
        <dbReference type="ARBA" id="ARBA00004906"/>
    </source>
</evidence>
<dbReference type="InterPro" id="IPR052608">
    <property type="entry name" value="U-box_domain_protein"/>
</dbReference>
<keyword evidence="4" id="KW-0808">Transferase</keyword>
<dbReference type="Proteomes" id="UP000189703">
    <property type="component" value="Unplaced"/>
</dbReference>
<gene>
    <name evidence="6" type="primary">LOC104592711</name>
</gene>
<sequence>MDFSIDATDLGVAVLQELWNKVTFGAALIVTETKDVAFENESFIEFSKCISAMNILFQALHAKRIEAITGLAPTRKALETLDSLLKKAHNIIRDYKSWSRLRLLLNSQSMLSQMQNLAREIAETISSLGLANFDMTLNLKVQVNQIINDLRSMEFRSAAATESIASEIQKSIAQNERNRDHAIHLLHKIADAVGTSANASLVQNELALLKQEKEELEVQKKQAEALQLSQLIRLLYSTEMVRSPKEEETTTYQQYQFDSFTCPLCKDIMTDPVAILCGHSFERQAIQEYFRIGETTCPTCRLHLPSQELTPNLSLRNSILEWKKRDMDLKFQNTVHSIASDDHDTLNKALQDMQVLMEMPCYRDEVVEKGLIPRMVELLKIDRLNTKAVLKCLYYLSIHSEDNKATIVKAGAIRRIVKQFYKGLSETRASMAAALINMQLDENSMKNLEDKQFIHKLVEMLSSSSPARKYACQCIKKLLDVPKMSKQFLADTITIPCLLGLISFSKSDLHWKQEATEILTLLIGSSQVPDFQKYPCLQELQSEYNVSLFLQLAAASNCQTKLQFLQFLVVLSNKSETTRDLIRSDKKAVTDLFSSLNCSQSDVRQETMKLIYCISKDHPTGVPLPPSPEKEAAITTLVAILTSSTKVQERSSAAGIIGLLPTDDIIVDEILCKSEALKAIQEVISTAEDEHCRTKEPVEPGESLLENALAALLRYTEPSKPRLQRQVGQLELYPLLVQLLSRGSSVTKQRTAIALAHLSQANNLLTINTPTIAKQATKSMPMLRVTSLFPNMFWCCSASTPKHNLCSVHGSTCSSRYTFCLVKADALRPLVQILTDTHSGAAEAALMALETLLMDQSTLPHAAAAIVDSEGLVAILEVLEKGSLSAKDKALVLFQKILEHREITHSVSQRSETILVHLLSDNKLKKKAALVLRQMNIIPDQSSYF</sequence>
<dbReference type="UniPathway" id="UPA00143"/>
<dbReference type="InterPro" id="IPR016024">
    <property type="entry name" value="ARM-type_fold"/>
</dbReference>
<dbReference type="InterPro" id="IPR011989">
    <property type="entry name" value="ARM-like"/>
</dbReference>
<dbReference type="GO" id="GO:0061630">
    <property type="term" value="F:ubiquitin protein ligase activity"/>
    <property type="evidence" value="ECO:0007669"/>
    <property type="project" value="UniProtKB-EC"/>
</dbReference>
<dbReference type="PANTHER" id="PTHR45958:SF11">
    <property type="entry name" value="RING-TYPE E3 UBIQUITIN TRANSFERASE"/>
    <property type="match status" value="1"/>
</dbReference>
<dbReference type="InterPro" id="IPR013083">
    <property type="entry name" value="Znf_RING/FYVE/PHD"/>
</dbReference>
<protein>
    <recommendedName>
        <fullName evidence="3">RING-type E3 ubiquitin transferase</fullName>
        <ecNumber evidence="3">2.3.2.27</ecNumber>
    </recommendedName>
</protein>